<reference evidence="2 3" key="1">
    <citation type="journal article" date="2017" name="Genome Biol.">
        <title>New reference genome sequences of hot pepper reveal the massive evolution of plant disease-resistance genes by retroduplication.</title>
        <authorList>
            <person name="Kim S."/>
            <person name="Park J."/>
            <person name="Yeom S.I."/>
            <person name="Kim Y.M."/>
            <person name="Seo E."/>
            <person name="Kim K.T."/>
            <person name="Kim M.S."/>
            <person name="Lee J.M."/>
            <person name="Cheong K."/>
            <person name="Shin H.S."/>
            <person name="Kim S.B."/>
            <person name="Han K."/>
            <person name="Lee J."/>
            <person name="Park M."/>
            <person name="Lee H.A."/>
            <person name="Lee H.Y."/>
            <person name="Lee Y."/>
            <person name="Oh S."/>
            <person name="Lee J.H."/>
            <person name="Choi E."/>
            <person name="Choi E."/>
            <person name="Lee S.E."/>
            <person name="Jeon J."/>
            <person name="Kim H."/>
            <person name="Choi G."/>
            <person name="Song H."/>
            <person name="Lee J."/>
            <person name="Lee S.C."/>
            <person name="Kwon J.K."/>
            <person name="Lee H.Y."/>
            <person name="Koo N."/>
            <person name="Hong Y."/>
            <person name="Kim R.W."/>
            <person name="Kang W.H."/>
            <person name="Huh J.H."/>
            <person name="Kang B.C."/>
            <person name="Yang T.J."/>
            <person name="Lee Y.H."/>
            <person name="Bennetzen J.L."/>
            <person name="Choi D."/>
        </authorList>
    </citation>
    <scope>NUCLEOTIDE SEQUENCE [LARGE SCALE GENOMIC DNA]</scope>
    <source>
        <strain evidence="3">cv. PBC81</strain>
    </source>
</reference>
<protein>
    <submittedName>
        <fullName evidence="2">Uncharacterized protein</fullName>
    </submittedName>
</protein>
<evidence type="ECO:0000256" key="1">
    <source>
        <dbReference type="SAM" id="MobiDB-lite"/>
    </source>
</evidence>
<feature type="region of interest" description="Disordered" evidence="1">
    <location>
        <begin position="102"/>
        <end position="123"/>
    </location>
</feature>
<dbReference type="OrthoDB" id="128382at2759"/>
<dbReference type="AlphaFoldDB" id="A0A2G2VMX1"/>
<organism evidence="2 3">
    <name type="scientific">Capsicum baccatum</name>
    <name type="common">Peruvian pepper</name>
    <dbReference type="NCBI Taxonomy" id="33114"/>
    <lineage>
        <taxon>Eukaryota</taxon>
        <taxon>Viridiplantae</taxon>
        <taxon>Streptophyta</taxon>
        <taxon>Embryophyta</taxon>
        <taxon>Tracheophyta</taxon>
        <taxon>Spermatophyta</taxon>
        <taxon>Magnoliopsida</taxon>
        <taxon>eudicotyledons</taxon>
        <taxon>Gunneridae</taxon>
        <taxon>Pentapetalae</taxon>
        <taxon>asterids</taxon>
        <taxon>lamiids</taxon>
        <taxon>Solanales</taxon>
        <taxon>Solanaceae</taxon>
        <taxon>Solanoideae</taxon>
        <taxon>Capsiceae</taxon>
        <taxon>Capsicum</taxon>
    </lineage>
</organism>
<sequence length="224" mass="25898">MESEFIALDKAGDEAEWLQNFFKDIPYWPKPVAPVCIHCDSQAAIGRAGSMMYNGKSHHIRRKHNTVRKFLSSGIITVDYVKSKDNMSDSLIKGLSTEGVERTSKEMGLRPRTNQHSGEEEKHFSEGIIRCTMQLVEESRHERKEEQNMARDMRRDMDVDVKTFTTRLMMSMMRMIITLKGEVAAIKGNFMKYWLVSDKIPPMWSLSQISPSLKFTRRNGWLTS</sequence>
<proteinExistence type="predicted"/>
<evidence type="ECO:0000313" key="2">
    <source>
        <dbReference type="EMBL" id="PHT34318.1"/>
    </source>
</evidence>
<dbReference type="CDD" id="cd09272">
    <property type="entry name" value="RNase_HI_RT_Ty1"/>
    <property type="match status" value="1"/>
</dbReference>
<reference evidence="3" key="2">
    <citation type="journal article" date="2017" name="J. Anim. Genet.">
        <title>Multiple reference genome sequences of hot pepper reveal the massive evolution of plant disease resistance genes by retroduplication.</title>
        <authorList>
            <person name="Kim S."/>
            <person name="Park J."/>
            <person name="Yeom S.-I."/>
            <person name="Kim Y.-M."/>
            <person name="Seo E."/>
            <person name="Kim K.-T."/>
            <person name="Kim M.-S."/>
            <person name="Lee J.M."/>
            <person name="Cheong K."/>
            <person name="Shin H.-S."/>
            <person name="Kim S.-B."/>
            <person name="Han K."/>
            <person name="Lee J."/>
            <person name="Park M."/>
            <person name="Lee H.-A."/>
            <person name="Lee H.-Y."/>
            <person name="Lee Y."/>
            <person name="Oh S."/>
            <person name="Lee J.H."/>
            <person name="Choi E."/>
            <person name="Choi E."/>
            <person name="Lee S.E."/>
            <person name="Jeon J."/>
            <person name="Kim H."/>
            <person name="Choi G."/>
            <person name="Song H."/>
            <person name="Lee J."/>
            <person name="Lee S.-C."/>
            <person name="Kwon J.-K."/>
            <person name="Lee H.-Y."/>
            <person name="Koo N."/>
            <person name="Hong Y."/>
            <person name="Kim R.W."/>
            <person name="Kang W.-H."/>
            <person name="Huh J.H."/>
            <person name="Kang B.-C."/>
            <person name="Yang T.-J."/>
            <person name="Lee Y.-H."/>
            <person name="Bennetzen J.L."/>
            <person name="Choi D."/>
        </authorList>
    </citation>
    <scope>NUCLEOTIDE SEQUENCE [LARGE SCALE GENOMIC DNA]</scope>
    <source>
        <strain evidence="3">cv. PBC81</strain>
    </source>
</reference>
<accession>A0A2G2VMX1</accession>
<dbReference type="EMBL" id="MLFT02000011">
    <property type="protein sequence ID" value="PHT34318.1"/>
    <property type="molecule type" value="Genomic_DNA"/>
</dbReference>
<keyword evidence="3" id="KW-1185">Reference proteome</keyword>
<dbReference type="Proteomes" id="UP000224567">
    <property type="component" value="Unassembled WGS sequence"/>
</dbReference>
<comment type="caution">
    <text evidence="2">The sequence shown here is derived from an EMBL/GenBank/DDBJ whole genome shotgun (WGS) entry which is preliminary data.</text>
</comment>
<name>A0A2G2VMX1_CAPBA</name>
<evidence type="ECO:0000313" key="3">
    <source>
        <dbReference type="Proteomes" id="UP000224567"/>
    </source>
</evidence>
<gene>
    <name evidence="2" type="ORF">CQW23_26118</name>
</gene>
<dbReference type="STRING" id="33114.A0A2G2VMX1"/>